<keyword evidence="1" id="KW-0472">Membrane</keyword>
<dbReference type="Proteomes" id="UP001216579">
    <property type="component" value="Unassembled WGS sequence"/>
</dbReference>
<feature type="transmembrane region" description="Helical" evidence="1">
    <location>
        <begin position="343"/>
        <end position="364"/>
    </location>
</feature>
<sequence>MNDLTGTRALVRLALRRDRIMIPAWVLPLGLLAIAMRSAISGLYPTQASRTSLAASMAANGSLRALYGPVYDTGIGGLTAWRMGSTGPALAGLMALLLVVRHTREEEEDGRLELLGAGAIGRRAPLAAALLTGFGTSLALAAIVTLGLLPQGATGALAFGLAFGGAGCCYAAVAAVTAQLTESARAAKGIAGALLGVGYLLRATGDAAGPGGPGWAAWLSPLGWAERLRPYAGERWWVLGLFAGAVPALVALAHALVARRDLDAGLLPSRPGPEGAGRRLTGVFGLAWRLQRGALCGWLSGYAVAGLVLGAITKGAVSLGNGNKSVADELNSLGGTHNLVDSFLATMVSFLGMLAAVYAVQAVLRLRGEETGGRAEPVLAAAVGRIRWAAAQLLVAAAGSAALLAVGGLALGVGYGAAVGDVGGQLPRMAGAGLVQLPAVLFVAAVAVLILGAVPRLALAGWTVVSLTLTLGLYGPLLRLSRWALDLSAFTHLPRVPSAPVAAAPLVWLTALAAVLTAAGLAALRRRDIG</sequence>
<protein>
    <submittedName>
        <fullName evidence="2">ABC transporter permease</fullName>
    </submittedName>
</protein>
<feature type="transmembrane region" description="Helical" evidence="1">
    <location>
        <begin position="457"/>
        <end position="478"/>
    </location>
</feature>
<organism evidence="2 3">
    <name type="scientific">Streptomyces silvisoli</name>
    <dbReference type="NCBI Taxonomy" id="3034235"/>
    <lineage>
        <taxon>Bacteria</taxon>
        <taxon>Bacillati</taxon>
        <taxon>Actinomycetota</taxon>
        <taxon>Actinomycetes</taxon>
        <taxon>Kitasatosporales</taxon>
        <taxon>Streptomycetaceae</taxon>
        <taxon>Streptomyces</taxon>
    </lineage>
</organism>
<comment type="caution">
    <text evidence="2">The sequence shown here is derived from an EMBL/GenBank/DDBJ whole genome shotgun (WGS) entry which is preliminary data.</text>
</comment>
<feature type="transmembrane region" description="Helical" evidence="1">
    <location>
        <begin position="86"/>
        <end position="103"/>
    </location>
</feature>
<feature type="transmembrane region" description="Helical" evidence="1">
    <location>
        <begin position="124"/>
        <end position="149"/>
    </location>
</feature>
<evidence type="ECO:0000313" key="3">
    <source>
        <dbReference type="Proteomes" id="UP001216579"/>
    </source>
</evidence>
<feature type="transmembrane region" description="Helical" evidence="1">
    <location>
        <begin position="498"/>
        <end position="524"/>
    </location>
</feature>
<dbReference type="EMBL" id="JARJBC010000012">
    <property type="protein sequence ID" value="MDF3291470.1"/>
    <property type="molecule type" value="Genomic_DNA"/>
</dbReference>
<keyword evidence="1" id="KW-1133">Transmembrane helix</keyword>
<accession>A0ABT5ZNR1</accession>
<evidence type="ECO:0000313" key="2">
    <source>
        <dbReference type="EMBL" id="MDF3291470.1"/>
    </source>
</evidence>
<feature type="transmembrane region" description="Helical" evidence="1">
    <location>
        <begin position="236"/>
        <end position="257"/>
    </location>
</feature>
<name>A0ABT5ZNR1_9ACTN</name>
<keyword evidence="3" id="KW-1185">Reference proteome</keyword>
<dbReference type="RefSeq" id="WP_276094651.1">
    <property type="nucleotide sequence ID" value="NZ_JARJBC010000012.1"/>
</dbReference>
<feature type="transmembrane region" description="Helical" evidence="1">
    <location>
        <begin position="429"/>
        <end position="450"/>
    </location>
</feature>
<feature type="transmembrane region" description="Helical" evidence="1">
    <location>
        <begin position="155"/>
        <end position="178"/>
    </location>
</feature>
<proteinExistence type="predicted"/>
<keyword evidence="1" id="KW-0812">Transmembrane</keyword>
<reference evidence="2 3" key="1">
    <citation type="submission" date="2023-03" db="EMBL/GenBank/DDBJ databases">
        <title>Draft genome sequence of Streptomyces sp. RB6PN23 isolated from peat swamp forest in Thailand.</title>
        <authorList>
            <person name="Klaysubun C."/>
            <person name="Duangmal K."/>
        </authorList>
    </citation>
    <scope>NUCLEOTIDE SEQUENCE [LARGE SCALE GENOMIC DNA]</scope>
    <source>
        <strain evidence="2 3">RB6PN23</strain>
    </source>
</reference>
<gene>
    <name evidence="2" type="ORF">P3G67_19955</name>
</gene>
<feature type="transmembrane region" description="Helical" evidence="1">
    <location>
        <begin position="393"/>
        <end position="417"/>
    </location>
</feature>
<evidence type="ECO:0000256" key="1">
    <source>
        <dbReference type="SAM" id="Phobius"/>
    </source>
</evidence>
<feature type="transmembrane region" description="Helical" evidence="1">
    <location>
        <begin position="20"/>
        <end position="40"/>
    </location>
</feature>